<dbReference type="Proteomes" id="UP000195305">
    <property type="component" value="Unassembled WGS sequence"/>
</dbReference>
<proteinExistence type="predicted"/>
<reference evidence="2 3" key="1">
    <citation type="journal article" date="2018" name="BMC Genomics">
        <title>Whole genome sequencing and function prediction of 133 gut anaerobes isolated from chicken caecum in pure cultures.</title>
        <authorList>
            <person name="Medvecky M."/>
            <person name="Cejkova D."/>
            <person name="Polansky O."/>
            <person name="Karasova D."/>
            <person name="Kubasova T."/>
            <person name="Cizek A."/>
            <person name="Rychlik I."/>
        </authorList>
    </citation>
    <scope>NUCLEOTIDE SEQUENCE [LARGE SCALE GENOMIC DNA]</scope>
    <source>
        <strain evidence="2 3">An13</strain>
    </source>
</reference>
<keyword evidence="3" id="KW-1185">Reference proteome</keyword>
<keyword evidence="1" id="KW-0472">Membrane</keyword>
<protein>
    <recommendedName>
        <fullName evidence="4">DUF3592 domain-containing protein</fullName>
    </recommendedName>
</protein>
<accession>A0A1Y4T3P3</accession>
<dbReference type="OrthoDB" id="2225958at2"/>
<evidence type="ECO:0008006" key="4">
    <source>
        <dbReference type="Google" id="ProtNLM"/>
    </source>
</evidence>
<comment type="caution">
    <text evidence="2">The sequence shown here is derived from an EMBL/GenBank/DDBJ whole genome shotgun (WGS) entry which is preliminary data.</text>
</comment>
<feature type="transmembrane region" description="Helical" evidence="1">
    <location>
        <begin position="6"/>
        <end position="31"/>
    </location>
</feature>
<evidence type="ECO:0000256" key="1">
    <source>
        <dbReference type="SAM" id="Phobius"/>
    </source>
</evidence>
<evidence type="ECO:0000313" key="3">
    <source>
        <dbReference type="Proteomes" id="UP000195305"/>
    </source>
</evidence>
<sequence>MSKEETTLFVFLIVGGLGAVFTVIGFLIIFLQKRKIHLCQDMTEGKVVDYGYRGNGVIVPVVEYRVFGETYRRKRSFRGYVMKSWKSQEEPFVKVTKNDYLSIAGGRMGKRDAMQMWPLESRMPVYYNPSKPQMSFVEKIPEKLSIVGLVFLLIGVFLIIFSVILFYMIDSL</sequence>
<feature type="transmembrane region" description="Helical" evidence="1">
    <location>
        <begin position="144"/>
        <end position="169"/>
    </location>
</feature>
<keyword evidence="1" id="KW-1133">Transmembrane helix</keyword>
<organism evidence="2 3">
    <name type="scientific">Massilimicrobiota timonensis</name>
    <dbReference type="NCBI Taxonomy" id="1776392"/>
    <lineage>
        <taxon>Bacteria</taxon>
        <taxon>Bacillati</taxon>
        <taxon>Bacillota</taxon>
        <taxon>Erysipelotrichia</taxon>
        <taxon>Erysipelotrichales</taxon>
        <taxon>Erysipelotrichaceae</taxon>
        <taxon>Massilimicrobiota</taxon>
    </lineage>
</organism>
<evidence type="ECO:0000313" key="2">
    <source>
        <dbReference type="EMBL" id="OUQ36260.1"/>
    </source>
</evidence>
<keyword evidence="1" id="KW-0812">Transmembrane</keyword>
<dbReference type="EMBL" id="NFLJ01000003">
    <property type="protein sequence ID" value="OUQ36260.1"/>
    <property type="molecule type" value="Genomic_DNA"/>
</dbReference>
<dbReference type="AlphaFoldDB" id="A0A1Y4T3P3"/>
<gene>
    <name evidence="2" type="ORF">B5E75_01675</name>
</gene>
<name>A0A1Y4T3P3_9FIRM</name>
<dbReference type="RefSeq" id="WP_087357068.1">
    <property type="nucleotide sequence ID" value="NZ_NFLJ01000003.1"/>
</dbReference>